<dbReference type="InterPro" id="IPR000914">
    <property type="entry name" value="SBP_5_dom"/>
</dbReference>
<evidence type="ECO:0000313" key="5">
    <source>
        <dbReference type="Proteomes" id="UP000297535"/>
    </source>
</evidence>
<name>A0A4Z0NM15_9HYPH</name>
<evidence type="ECO:0000256" key="1">
    <source>
        <dbReference type="ARBA" id="ARBA00004418"/>
    </source>
</evidence>
<dbReference type="GO" id="GO:0043190">
    <property type="term" value="C:ATP-binding cassette (ABC) transporter complex"/>
    <property type="evidence" value="ECO:0007669"/>
    <property type="project" value="InterPro"/>
</dbReference>
<gene>
    <name evidence="4" type="ORF">EU555_18425</name>
</gene>
<dbReference type="EMBL" id="SRLB01000013">
    <property type="protein sequence ID" value="TGD97618.1"/>
    <property type="molecule type" value="Genomic_DNA"/>
</dbReference>
<dbReference type="PIRSF" id="PIRSF002741">
    <property type="entry name" value="MppA"/>
    <property type="match status" value="1"/>
</dbReference>
<dbReference type="PANTHER" id="PTHR30290">
    <property type="entry name" value="PERIPLASMIC BINDING COMPONENT OF ABC TRANSPORTER"/>
    <property type="match status" value="1"/>
</dbReference>
<dbReference type="Gene3D" id="3.90.76.10">
    <property type="entry name" value="Dipeptide-binding Protein, Domain 1"/>
    <property type="match status" value="1"/>
</dbReference>
<comment type="caution">
    <text evidence="4">The sequence shown here is derived from an EMBL/GenBank/DDBJ whole genome shotgun (WGS) entry which is preliminary data.</text>
</comment>
<comment type="similarity">
    <text evidence="2">Belongs to the bacterial solute-binding protein 5 family.</text>
</comment>
<feature type="domain" description="Solute-binding protein family 5" evidence="3">
    <location>
        <begin position="80"/>
        <end position="452"/>
    </location>
</feature>
<accession>A0A4Z0NM15</accession>
<dbReference type="Gene3D" id="3.10.105.10">
    <property type="entry name" value="Dipeptide-binding Protein, Domain 3"/>
    <property type="match status" value="1"/>
</dbReference>
<dbReference type="RefSeq" id="WP_135416644.1">
    <property type="nucleotide sequence ID" value="NZ_SRLB01000013.1"/>
</dbReference>
<evidence type="ECO:0000259" key="3">
    <source>
        <dbReference type="Pfam" id="PF00496"/>
    </source>
</evidence>
<organism evidence="4 5">
    <name type="scientific">Methylobacterium nonmethylotrophicum</name>
    <dbReference type="NCBI Taxonomy" id="1141884"/>
    <lineage>
        <taxon>Bacteria</taxon>
        <taxon>Pseudomonadati</taxon>
        <taxon>Pseudomonadota</taxon>
        <taxon>Alphaproteobacteria</taxon>
        <taxon>Hyphomicrobiales</taxon>
        <taxon>Methylobacteriaceae</taxon>
        <taxon>Methylobacterium</taxon>
    </lineage>
</organism>
<dbReference type="SUPFAM" id="SSF53850">
    <property type="entry name" value="Periplasmic binding protein-like II"/>
    <property type="match status" value="1"/>
</dbReference>
<proteinExistence type="inferred from homology"/>
<dbReference type="GO" id="GO:0030288">
    <property type="term" value="C:outer membrane-bounded periplasmic space"/>
    <property type="evidence" value="ECO:0007669"/>
    <property type="project" value="UniProtKB-ARBA"/>
</dbReference>
<dbReference type="Proteomes" id="UP000297535">
    <property type="component" value="Unassembled WGS sequence"/>
</dbReference>
<reference evidence="4 5" key="1">
    <citation type="submission" date="2019-04" db="EMBL/GenBank/DDBJ databases">
        <authorList>
            <person name="Feng G."/>
            <person name="Zhu H."/>
        </authorList>
    </citation>
    <scope>NUCLEOTIDE SEQUENCE [LARGE SCALE GENOMIC DNA]</scope>
    <source>
        <strain evidence="4 5">6HR-1</strain>
    </source>
</reference>
<evidence type="ECO:0000313" key="4">
    <source>
        <dbReference type="EMBL" id="TGD97618.1"/>
    </source>
</evidence>
<dbReference type="GO" id="GO:0015833">
    <property type="term" value="P:peptide transport"/>
    <property type="evidence" value="ECO:0007669"/>
    <property type="project" value="TreeGrafter"/>
</dbReference>
<keyword evidence="5" id="KW-1185">Reference proteome</keyword>
<dbReference type="CDD" id="cd08495">
    <property type="entry name" value="PBP2_NikA_DppA_OppA_like_8"/>
    <property type="match status" value="1"/>
</dbReference>
<dbReference type="OrthoDB" id="9803988at2"/>
<dbReference type="Pfam" id="PF00496">
    <property type="entry name" value="SBP_bac_5"/>
    <property type="match status" value="1"/>
</dbReference>
<sequence length="537" mass="59108">MPAPLTRRTLLAGAGAALTLDAPRLAAAGERTLRIAMTAADIPLTTGGPDNGFEGFRFTGYTLYDPLIAWDLSRSDKPAELKPGLAESWSVDEGDRTAWTLRLRSGVTFHDGSAFDADAVAWNLAKLLDDKAPHHDPKQSAQVRGRLGSVASWTVVDPQTIRIVTRTPDAFFPYQLTFLLVSSPAQYEAVGRDWQKFAAAPSGTGPFKLVRLVPRERAELVANPAYWDPARRPAYDRLVLQPMPEATTRVAALLSGQVDWIEAPAPDQINALKAAGHRILTNIYPHYWAYQPSFLPGSPFTDVRVRKAMNLAIDREGLRGLLNGLMIPAEGSVPPDHPWFGHPTFKLRHDPEEARRLLAEAGYGPQRPLRFKVAISTSGSGQMQPLAMNEFIQQNLAAVGIAIEFDVMEWGTLLGRWRAGAQAPANQGIAALNSSTGTFDPFNAFIRFFSSRYAAPNGFNWGQFSNPDYDALIAKAQLAFDKAEQDRLLAELHTRAVDDALLIWVCHDVNPRVVSRKVDRVVQPQSWYIDLATVTLA</sequence>
<dbReference type="InterPro" id="IPR039424">
    <property type="entry name" value="SBP_5"/>
</dbReference>
<comment type="subcellular location">
    <subcellularLocation>
        <location evidence="1">Periplasm</location>
    </subcellularLocation>
</comment>
<dbReference type="PANTHER" id="PTHR30290:SF83">
    <property type="entry name" value="ABC TRANSPORTER SUBSTRATE-BINDING PROTEIN"/>
    <property type="match status" value="1"/>
</dbReference>
<protein>
    <submittedName>
        <fullName evidence="4">ABC transporter substrate-binding protein</fullName>
    </submittedName>
</protein>
<dbReference type="AlphaFoldDB" id="A0A4Z0NM15"/>
<dbReference type="InterPro" id="IPR030678">
    <property type="entry name" value="Peptide/Ni-bd"/>
</dbReference>
<evidence type="ECO:0000256" key="2">
    <source>
        <dbReference type="ARBA" id="ARBA00005695"/>
    </source>
</evidence>
<dbReference type="GO" id="GO:1904680">
    <property type="term" value="F:peptide transmembrane transporter activity"/>
    <property type="evidence" value="ECO:0007669"/>
    <property type="project" value="TreeGrafter"/>
</dbReference>
<dbReference type="Gene3D" id="3.40.190.10">
    <property type="entry name" value="Periplasmic binding protein-like II"/>
    <property type="match status" value="1"/>
</dbReference>